<sequence length="278" mass="30015">MQDGTELLATHTEAARTVAANGGVLSKKWLEIESRYEAYLYRQSSVIDDLCDAVLSGSDELELNLRYGLAMAKAAGIAGGSTAPAEAVINGEVRTRVAGALILEYRKTADENLKRVAAAFALNLQRFRSLTEQVDVETTAESLINAPDEARMAWLKAPEAAQELDKNLNGLRAAAWLTGARLDTHQGSLIGLVCPTDGVGKERRAMWAAWDTGGRTGRWGALLAAGIEVSAIDSPQKYRSYARPQKIVKYENVHMGAGVMGIRETWVDAEDGSLVEGH</sequence>
<evidence type="ECO:0000313" key="1">
    <source>
        <dbReference type="EMBL" id="RJO74902.1"/>
    </source>
</evidence>
<dbReference type="RefSeq" id="WP_120041686.1">
    <property type="nucleotide sequence ID" value="NZ_QZFU01000019.1"/>
</dbReference>
<dbReference type="Proteomes" id="UP000266677">
    <property type="component" value="Unassembled WGS sequence"/>
</dbReference>
<organism evidence="1 2">
    <name type="scientific">Nocardia panacis</name>
    <dbReference type="NCBI Taxonomy" id="2340916"/>
    <lineage>
        <taxon>Bacteria</taxon>
        <taxon>Bacillati</taxon>
        <taxon>Actinomycetota</taxon>
        <taxon>Actinomycetes</taxon>
        <taxon>Mycobacteriales</taxon>
        <taxon>Nocardiaceae</taxon>
        <taxon>Nocardia</taxon>
    </lineage>
</organism>
<dbReference type="AlphaFoldDB" id="A0A3A4KJ45"/>
<keyword evidence="2" id="KW-1185">Reference proteome</keyword>
<name>A0A3A4KJ45_9NOCA</name>
<evidence type="ECO:0000313" key="2">
    <source>
        <dbReference type="Proteomes" id="UP000266677"/>
    </source>
</evidence>
<gene>
    <name evidence="1" type="ORF">D5S18_15920</name>
</gene>
<dbReference type="OrthoDB" id="4752193at2"/>
<protein>
    <submittedName>
        <fullName evidence="1">Uncharacterized protein</fullName>
    </submittedName>
</protein>
<reference evidence="1 2" key="1">
    <citation type="submission" date="2018-09" db="EMBL/GenBank/DDBJ databases">
        <title>YIM PH21274 draft genome.</title>
        <authorList>
            <person name="Miao C."/>
        </authorList>
    </citation>
    <scope>NUCLEOTIDE SEQUENCE [LARGE SCALE GENOMIC DNA]</scope>
    <source>
        <strain evidence="1 2">YIM PH 21724</strain>
    </source>
</reference>
<proteinExistence type="predicted"/>
<accession>A0A3A4KJ45</accession>
<dbReference type="EMBL" id="QZFU01000019">
    <property type="protein sequence ID" value="RJO74902.1"/>
    <property type="molecule type" value="Genomic_DNA"/>
</dbReference>
<comment type="caution">
    <text evidence="1">The sequence shown here is derived from an EMBL/GenBank/DDBJ whole genome shotgun (WGS) entry which is preliminary data.</text>
</comment>